<dbReference type="CDD" id="cd00107">
    <property type="entry name" value="Knot1"/>
    <property type="match status" value="1"/>
</dbReference>
<reference evidence="4" key="1">
    <citation type="submission" date="2022-03" db="EMBL/GenBank/DDBJ databases">
        <authorList>
            <person name="Tunstrom K."/>
        </authorList>
    </citation>
    <scope>NUCLEOTIDE SEQUENCE</scope>
</reference>
<dbReference type="InterPro" id="IPR003614">
    <property type="entry name" value="Knottins"/>
</dbReference>
<sequence>MAIKSFPILLALLAILLVSQIVSCEEENIPSDTLFIESPDTDPAVIDARSALKDFSASPKARCTDSVCNRNCRSRGYRYGRCNASRTRCLCWI</sequence>
<comment type="subcellular location">
    <subcellularLocation>
        <location evidence="1">Secreted</location>
    </subcellularLocation>
</comment>
<feature type="signal peptide" evidence="3">
    <location>
        <begin position="1"/>
        <end position="24"/>
    </location>
</feature>
<dbReference type="GO" id="GO:0006952">
    <property type="term" value="P:defense response"/>
    <property type="evidence" value="ECO:0007669"/>
    <property type="project" value="InterPro"/>
</dbReference>
<dbReference type="GO" id="GO:0005576">
    <property type="term" value="C:extracellular region"/>
    <property type="evidence" value="ECO:0007669"/>
    <property type="project" value="UniProtKB-SubCell"/>
</dbReference>
<evidence type="ECO:0000256" key="1">
    <source>
        <dbReference type="ARBA" id="ARBA00004613"/>
    </source>
</evidence>
<evidence type="ECO:0008006" key="7">
    <source>
        <dbReference type="Google" id="ProtNLM"/>
    </source>
</evidence>
<evidence type="ECO:0000313" key="6">
    <source>
        <dbReference type="Proteomes" id="UP001153954"/>
    </source>
</evidence>
<dbReference type="EMBL" id="CAKOGL010000011">
    <property type="protein sequence ID" value="CAH2091722.1"/>
    <property type="molecule type" value="Genomic_DNA"/>
</dbReference>
<organism evidence="4 6">
    <name type="scientific">Euphydryas editha</name>
    <name type="common">Edith's checkerspot</name>
    <dbReference type="NCBI Taxonomy" id="104508"/>
    <lineage>
        <taxon>Eukaryota</taxon>
        <taxon>Metazoa</taxon>
        <taxon>Ecdysozoa</taxon>
        <taxon>Arthropoda</taxon>
        <taxon>Hexapoda</taxon>
        <taxon>Insecta</taxon>
        <taxon>Pterygota</taxon>
        <taxon>Neoptera</taxon>
        <taxon>Endopterygota</taxon>
        <taxon>Lepidoptera</taxon>
        <taxon>Glossata</taxon>
        <taxon>Ditrysia</taxon>
        <taxon>Papilionoidea</taxon>
        <taxon>Nymphalidae</taxon>
        <taxon>Nymphalinae</taxon>
        <taxon>Euphydryas</taxon>
    </lineage>
</organism>
<accession>A0AAU9TZB9</accession>
<keyword evidence="3" id="KW-0732">Signal</keyword>
<gene>
    <name evidence="4" type="ORF">EEDITHA_LOCUS7560</name>
    <name evidence="5" type="ORF">EEDITHA_LOCUS7562</name>
</gene>
<feature type="chain" id="PRO_5044713170" description="Defensin" evidence="3">
    <location>
        <begin position="25"/>
        <end position="93"/>
    </location>
</feature>
<evidence type="ECO:0000256" key="3">
    <source>
        <dbReference type="SAM" id="SignalP"/>
    </source>
</evidence>
<evidence type="ECO:0000256" key="2">
    <source>
        <dbReference type="ARBA" id="ARBA00022525"/>
    </source>
</evidence>
<evidence type="ECO:0000313" key="5">
    <source>
        <dbReference type="EMBL" id="CAH2091724.1"/>
    </source>
</evidence>
<evidence type="ECO:0000313" key="4">
    <source>
        <dbReference type="EMBL" id="CAH2091722.1"/>
    </source>
</evidence>
<protein>
    <recommendedName>
        <fullName evidence="7">Defensin</fullName>
    </recommendedName>
</protein>
<dbReference type="Proteomes" id="UP001153954">
    <property type="component" value="Unassembled WGS sequence"/>
</dbReference>
<dbReference type="EMBL" id="CAKOGL010000011">
    <property type="protein sequence ID" value="CAH2091724.1"/>
    <property type="molecule type" value="Genomic_DNA"/>
</dbReference>
<dbReference type="AlphaFoldDB" id="A0AAU9TZB9"/>
<proteinExistence type="predicted"/>
<comment type="caution">
    <text evidence="4">The sequence shown here is derived from an EMBL/GenBank/DDBJ whole genome shotgun (WGS) entry which is preliminary data.</text>
</comment>
<keyword evidence="6" id="KW-1185">Reference proteome</keyword>
<keyword evidence="2" id="KW-0964">Secreted</keyword>
<name>A0AAU9TZB9_EUPED</name>